<dbReference type="InterPro" id="IPR036390">
    <property type="entry name" value="WH_DNA-bd_sf"/>
</dbReference>
<keyword evidence="8" id="KW-1185">Reference proteome</keyword>
<feature type="domain" description="HTH gntR-type" evidence="6">
    <location>
        <begin position="23"/>
        <end position="89"/>
    </location>
</feature>
<dbReference type="SMART" id="SM00345">
    <property type="entry name" value="HTH_GNTR"/>
    <property type="match status" value="1"/>
</dbReference>
<comment type="caution">
    <text evidence="7">The sequence shown here is derived from an EMBL/GenBank/DDBJ whole genome shotgun (WGS) entry which is preliminary data.</text>
</comment>
<dbReference type="CDD" id="cd07377">
    <property type="entry name" value="WHTH_GntR"/>
    <property type="match status" value="1"/>
</dbReference>
<proteinExistence type="inferred from homology"/>
<keyword evidence="4" id="KW-0238">DNA-binding</keyword>
<evidence type="ECO:0000256" key="4">
    <source>
        <dbReference type="ARBA" id="ARBA00023125"/>
    </source>
</evidence>
<sequence>MAKVPRRLSSTYSVWLITLDGVGTLVDQLVRALRVEILKGQVGARLPPTRTLAKDLGLSRNTVITAYGELANEGLVISHFGGGSFIGGQTSAREPGTSAKTSPVAVGAAPGELRLTKFARRLEQLDPSPILERPELKFDFRYGLPVLGDFPFGTWSRIVARRASSSAVSVLGYGDAAGYLPLRAEIAQYLLRARGVRCDPEQIIITNGSQQALDLTARILIDPGDRVVIEEPNYEGARQAFSMAGARIVAVPVDKDGLQVNRLPARSSRCRAAYVTPSHQFPTGAVMSAPRRRELLQWANAQGCFVIEDDYDGELRYDIRPIEAIKGGDENDQVIYVGTMSKVLFPSLRLGYLVSPRRLVKSFIAAKHACDRQTPALLQTSLSDFMAQGHFNRHLLRARRLCAQRRTALLKAIEAHLGASVTVEGANAGIHVMMWLVGRPSSDVARIVDKAAEAGVGIYPIAPYFMHAPRVAGLLLGYASMEEEMIDEGISRLADVLKQ</sequence>
<dbReference type="SUPFAM" id="SSF53383">
    <property type="entry name" value="PLP-dependent transferases"/>
    <property type="match status" value="1"/>
</dbReference>
<dbReference type="InterPro" id="IPR051446">
    <property type="entry name" value="HTH_trans_reg/aminotransferase"/>
</dbReference>
<dbReference type="PANTHER" id="PTHR46577">
    <property type="entry name" value="HTH-TYPE TRANSCRIPTIONAL REGULATORY PROTEIN GABR"/>
    <property type="match status" value="1"/>
</dbReference>
<dbReference type="Pfam" id="PF00392">
    <property type="entry name" value="GntR"/>
    <property type="match status" value="1"/>
</dbReference>
<evidence type="ECO:0000256" key="2">
    <source>
        <dbReference type="ARBA" id="ARBA00022898"/>
    </source>
</evidence>
<evidence type="ECO:0000313" key="7">
    <source>
        <dbReference type="EMBL" id="TDU23329.1"/>
    </source>
</evidence>
<keyword evidence="3" id="KW-0805">Transcription regulation</keyword>
<comment type="similarity">
    <text evidence="1">In the C-terminal section; belongs to the class-I pyridoxal-phosphate-dependent aminotransferase family.</text>
</comment>
<dbReference type="Proteomes" id="UP000295341">
    <property type="component" value="Unassembled WGS sequence"/>
</dbReference>
<dbReference type="PRINTS" id="PR00035">
    <property type="entry name" value="HTHGNTR"/>
</dbReference>
<dbReference type="GO" id="GO:0003677">
    <property type="term" value="F:DNA binding"/>
    <property type="evidence" value="ECO:0007669"/>
    <property type="project" value="UniProtKB-KW"/>
</dbReference>
<keyword evidence="2" id="KW-0663">Pyridoxal phosphate</keyword>
<dbReference type="OrthoDB" id="9808770at2"/>
<evidence type="ECO:0000259" key="6">
    <source>
        <dbReference type="PROSITE" id="PS50949"/>
    </source>
</evidence>
<dbReference type="InterPro" id="IPR015424">
    <property type="entry name" value="PyrdxlP-dep_Trfase"/>
</dbReference>
<gene>
    <name evidence="7" type="ORF">DFR24_4855</name>
</gene>
<accession>A0A4R7NRQ8</accession>
<evidence type="ECO:0000256" key="3">
    <source>
        <dbReference type="ARBA" id="ARBA00023015"/>
    </source>
</evidence>
<dbReference type="InterPro" id="IPR000524">
    <property type="entry name" value="Tscrpt_reg_HTH_GntR"/>
</dbReference>
<dbReference type="Gene3D" id="1.10.10.10">
    <property type="entry name" value="Winged helix-like DNA-binding domain superfamily/Winged helix DNA-binding domain"/>
    <property type="match status" value="1"/>
</dbReference>
<dbReference type="Gene3D" id="3.40.640.10">
    <property type="entry name" value="Type I PLP-dependent aspartate aminotransferase-like (Major domain)"/>
    <property type="match status" value="1"/>
</dbReference>
<dbReference type="EMBL" id="SOBT01000013">
    <property type="protein sequence ID" value="TDU23329.1"/>
    <property type="molecule type" value="Genomic_DNA"/>
</dbReference>
<dbReference type="InterPro" id="IPR015421">
    <property type="entry name" value="PyrdxlP-dep_Trfase_major"/>
</dbReference>
<evidence type="ECO:0000313" key="8">
    <source>
        <dbReference type="Proteomes" id="UP000295341"/>
    </source>
</evidence>
<reference evidence="7 8" key="1">
    <citation type="submission" date="2019-03" db="EMBL/GenBank/DDBJ databases">
        <title>Genomic Encyclopedia of Type Strains, Phase IV (KMG-IV): sequencing the most valuable type-strain genomes for metagenomic binning, comparative biology and taxonomic classification.</title>
        <authorList>
            <person name="Goeker M."/>
        </authorList>
    </citation>
    <scope>NUCLEOTIDE SEQUENCE [LARGE SCALE GENOMIC DNA]</scope>
    <source>
        <strain evidence="7 8">DSM 26377</strain>
    </source>
</reference>
<dbReference type="InterPro" id="IPR036388">
    <property type="entry name" value="WH-like_DNA-bd_sf"/>
</dbReference>
<dbReference type="GO" id="GO:0030170">
    <property type="term" value="F:pyridoxal phosphate binding"/>
    <property type="evidence" value="ECO:0007669"/>
    <property type="project" value="InterPro"/>
</dbReference>
<keyword evidence="5" id="KW-0804">Transcription</keyword>
<dbReference type="SUPFAM" id="SSF46785">
    <property type="entry name" value="Winged helix' DNA-binding domain"/>
    <property type="match status" value="1"/>
</dbReference>
<dbReference type="CDD" id="cd00609">
    <property type="entry name" value="AAT_like"/>
    <property type="match status" value="1"/>
</dbReference>
<evidence type="ECO:0000256" key="5">
    <source>
        <dbReference type="ARBA" id="ARBA00023163"/>
    </source>
</evidence>
<name>A0A4R7NRQ8_9GAMM</name>
<protein>
    <submittedName>
        <fullName evidence="7">GntR family transcriptional regulator</fullName>
    </submittedName>
</protein>
<dbReference type="GO" id="GO:0003700">
    <property type="term" value="F:DNA-binding transcription factor activity"/>
    <property type="evidence" value="ECO:0007669"/>
    <property type="project" value="InterPro"/>
</dbReference>
<organism evidence="7 8">
    <name type="scientific">Panacagrimonas perspica</name>
    <dbReference type="NCBI Taxonomy" id="381431"/>
    <lineage>
        <taxon>Bacteria</taxon>
        <taxon>Pseudomonadati</taxon>
        <taxon>Pseudomonadota</taxon>
        <taxon>Gammaproteobacteria</taxon>
        <taxon>Nevskiales</taxon>
        <taxon>Nevskiaceae</taxon>
        <taxon>Panacagrimonas</taxon>
    </lineage>
</organism>
<evidence type="ECO:0000256" key="1">
    <source>
        <dbReference type="ARBA" id="ARBA00005384"/>
    </source>
</evidence>
<dbReference type="RefSeq" id="WP_133883995.1">
    <property type="nucleotide sequence ID" value="NZ_MWIN01000043.1"/>
</dbReference>
<dbReference type="Pfam" id="PF00155">
    <property type="entry name" value="Aminotran_1_2"/>
    <property type="match status" value="1"/>
</dbReference>
<dbReference type="PROSITE" id="PS50949">
    <property type="entry name" value="HTH_GNTR"/>
    <property type="match status" value="1"/>
</dbReference>
<dbReference type="InterPro" id="IPR004839">
    <property type="entry name" value="Aminotransferase_I/II_large"/>
</dbReference>
<dbReference type="PANTHER" id="PTHR46577:SF1">
    <property type="entry name" value="HTH-TYPE TRANSCRIPTIONAL REGULATORY PROTEIN GABR"/>
    <property type="match status" value="1"/>
</dbReference>
<dbReference type="AlphaFoldDB" id="A0A4R7NRQ8"/>